<organism evidence="2 3">
    <name type="scientific">Burkholderia cepacia</name>
    <name type="common">Pseudomonas cepacia</name>
    <dbReference type="NCBI Taxonomy" id="292"/>
    <lineage>
        <taxon>Bacteria</taxon>
        <taxon>Pseudomonadati</taxon>
        <taxon>Pseudomonadota</taxon>
        <taxon>Betaproteobacteria</taxon>
        <taxon>Burkholderiales</taxon>
        <taxon>Burkholderiaceae</taxon>
        <taxon>Burkholderia</taxon>
        <taxon>Burkholderia cepacia complex</taxon>
    </lineage>
</organism>
<feature type="signal peptide" evidence="1">
    <location>
        <begin position="1"/>
        <end position="24"/>
    </location>
</feature>
<gene>
    <name evidence="2" type="ORF">DM43_4981</name>
</gene>
<accession>A0AA88ZA66</accession>
<feature type="chain" id="PRO_5041679896" description="DUF4189 domain-containing protein" evidence="1">
    <location>
        <begin position="25"/>
        <end position="250"/>
    </location>
</feature>
<evidence type="ECO:0008006" key="4">
    <source>
        <dbReference type="Google" id="ProtNLM"/>
    </source>
</evidence>
<dbReference type="EMBL" id="JPGD01000003">
    <property type="protein sequence ID" value="KGC06968.1"/>
    <property type="molecule type" value="Genomic_DNA"/>
</dbReference>
<comment type="caution">
    <text evidence="2">The sequence shown here is derived from an EMBL/GenBank/DDBJ whole genome shotgun (WGS) entry which is preliminary data.</text>
</comment>
<sequence>MSRIQLLMGWSAVTLVAVAGEAMADQSSARSATAPSPPTFFVCSGTFSSGSGMAGSSTEKDGKPTCFFEADSAAESRAQKECGQNAVCDISATTYMKGNSRIVEKVLAVTRLSGPAYAEPGRAASDKAPLLDPSVCPASELGAFVKAFSGRISIQARFTRWPLAVTDIDAAARPEPKPVTRHVTEQKASYPLMMDIERARREGKVVRVTQDDKTTGHVEYAGSDNDHKIRYRFQRSRSCWQLVAIDDQSL</sequence>
<proteinExistence type="predicted"/>
<dbReference type="AlphaFoldDB" id="A0AA88ZA66"/>
<keyword evidence="1" id="KW-0732">Signal</keyword>
<name>A0AA88ZA66_BURCE</name>
<dbReference type="Proteomes" id="UP000029575">
    <property type="component" value="Unassembled WGS sequence"/>
</dbReference>
<evidence type="ECO:0000256" key="1">
    <source>
        <dbReference type="SAM" id="SignalP"/>
    </source>
</evidence>
<reference evidence="2 3" key="1">
    <citation type="submission" date="2014-06" db="EMBL/GenBank/DDBJ databases">
        <authorList>
            <person name="Bishop-Lilly K.A."/>
            <person name="Broomall S.M."/>
            <person name="Chain P.S."/>
            <person name="Chertkov O."/>
            <person name="Coyne S.R."/>
            <person name="Daligault H.E."/>
            <person name="Davenport K.W."/>
            <person name="Erkkila T."/>
            <person name="Frey K.G."/>
            <person name="Gibbons H.S."/>
            <person name="Gu W."/>
            <person name="Jaissle J."/>
            <person name="Johnson S.L."/>
            <person name="Koroleva G.I."/>
            <person name="Ladner J.T."/>
            <person name="Lo C.-C."/>
            <person name="Minogue T.D."/>
            <person name="Munk C."/>
            <person name="Palacios G.F."/>
            <person name="Redden C.L."/>
            <person name="Rosenzweig C.N."/>
            <person name="Scholz M.B."/>
            <person name="Teshima H."/>
            <person name="Xu Y."/>
        </authorList>
    </citation>
    <scope>NUCLEOTIDE SEQUENCE [LARGE SCALE GENOMIC DNA]</scope>
    <source>
        <strain evidence="2 3">DWS 37UF10B-2</strain>
    </source>
</reference>
<dbReference type="RefSeq" id="WP_155294513.1">
    <property type="nucleotide sequence ID" value="NZ_KN150856.1"/>
</dbReference>
<protein>
    <recommendedName>
        <fullName evidence="4">DUF4189 domain-containing protein</fullName>
    </recommendedName>
</protein>
<evidence type="ECO:0000313" key="3">
    <source>
        <dbReference type="Proteomes" id="UP000029575"/>
    </source>
</evidence>
<evidence type="ECO:0000313" key="2">
    <source>
        <dbReference type="EMBL" id="KGC06968.1"/>
    </source>
</evidence>